<dbReference type="GO" id="GO:0006559">
    <property type="term" value="P:L-phenylalanine catabolic process"/>
    <property type="evidence" value="ECO:0007669"/>
    <property type="project" value="UniProtKB-UniPathway"/>
</dbReference>
<evidence type="ECO:0000259" key="15">
    <source>
        <dbReference type="Pfam" id="PF09298"/>
    </source>
</evidence>
<evidence type="ECO:0000256" key="2">
    <source>
        <dbReference type="ARBA" id="ARBA00001946"/>
    </source>
</evidence>
<evidence type="ECO:0000256" key="6">
    <source>
        <dbReference type="ARBA" id="ARBA00022801"/>
    </source>
</evidence>
<dbReference type="AlphaFoldDB" id="F8AWJ3"/>
<dbReference type="STRING" id="656024.FsymDg_1892"/>
<feature type="binding site" evidence="12">
    <location>
        <position position="248"/>
    </location>
    <ligand>
        <name>substrate</name>
    </ligand>
</feature>
<dbReference type="RefSeq" id="WP_013873278.1">
    <property type="nucleotide sequence ID" value="NC_015656.1"/>
</dbReference>
<keyword evidence="10" id="KW-0585">Phenylalanine catabolism</keyword>
<dbReference type="PANTHER" id="PTHR43069:SF2">
    <property type="entry name" value="FUMARYLACETOACETASE"/>
    <property type="match status" value="1"/>
</dbReference>
<dbReference type="InterPro" id="IPR036663">
    <property type="entry name" value="Fumarylacetoacetase_C_sf"/>
</dbReference>
<feature type="binding site" evidence="13">
    <location>
        <position position="241"/>
    </location>
    <ligand>
        <name>Ca(2+)</name>
        <dbReference type="ChEBI" id="CHEBI:29108"/>
    </ligand>
</feature>
<keyword evidence="8 13" id="KW-0460">Magnesium</keyword>
<comment type="cofactor">
    <cofactor evidence="2 13">
        <name>Mg(2+)</name>
        <dbReference type="ChEBI" id="CHEBI:18420"/>
    </cofactor>
</comment>
<feature type="binding site" evidence="13">
    <location>
        <position position="261"/>
    </location>
    <ligand>
        <name>Mg(2+)</name>
        <dbReference type="ChEBI" id="CHEBI:18420"/>
    </ligand>
</feature>
<keyword evidence="6 16" id="KW-0378">Hydrolase</keyword>
<evidence type="ECO:0000256" key="11">
    <source>
        <dbReference type="PIRSR" id="PIRSR605959-1"/>
    </source>
</evidence>
<feature type="binding site" evidence="13">
    <location>
        <position position="241"/>
    </location>
    <ligand>
        <name>Mg(2+)</name>
        <dbReference type="ChEBI" id="CHEBI:18420"/>
    </ligand>
</feature>
<dbReference type="NCBIfam" id="TIGR01266">
    <property type="entry name" value="fum_ac_acetase"/>
    <property type="match status" value="1"/>
</dbReference>
<dbReference type="GO" id="GO:1902000">
    <property type="term" value="P:homogentisate catabolic process"/>
    <property type="evidence" value="ECO:0007669"/>
    <property type="project" value="TreeGrafter"/>
</dbReference>
<feature type="binding site" evidence="12">
    <location>
        <position position="252"/>
    </location>
    <ligand>
        <name>substrate</name>
    </ligand>
</feature>
<dbReference type="EC" id="3.7.1.2" evidence="4"/>
<dbReference type="InterPro" id="IPR015377">
    <property type="entry name" value="Fumarylacetoacetase_N"/>
</dbReference>
<dbReference type="GO" id="GO:0006572">
    <property type="term" value="P:L-tyrosine catabolic process"/>
    <property type="evidence" value="ECO:0007669"/>
    <property type="project" value="UniProtKB-KW"/>
</dbReference>
<comment type="cofactor">
    <cofactor evidence="1 13">
        <name>Ca(2+)</name>
        <dbReference type="ChEBI" id="CHEBI:29108"/>
    </cofactor>
</comment>
<feature type="binding site" evidence="13">
    <location>
        <position position="265"/>
    </location>
    <ligand>
        <name>Mg(2+)</name>
        <dbReference type="ChEBI" id="CHEBI:18420"/>
    </ligand>
</feature>
<evidence type="ECO:0000256" key="3">
    <source>
        <dbReference type="ARBA" id="ARBA00004782"/>
    </source>
</evidence>
<dbReference type="Gene3D" id="2.30.30.230">
    <property type="entry name" value="Fumarylacetoacetase, N-terminal domain"/>
    <property type="match status" value="1"/>
</dbReference>
<dbReference type="Pfam" id="PF09298">
    <property type="entry name" value="FAA_hydrolase_N"/>
    <property type="match status" value="1"/>
</dbReference>
<dbReference type="FunFam" id="3.90.850.10:FF:000011">
    <property type="entry name" value="Fumarylacetoacetase"/>
    <property type="match status" value="1"/>
</dbReference>
<evidence type="ECO:0000256" key="5">
    <source>
        <dbReference type="ARBA" id="ARBA00022723"/>
    </source>
</evidence>
<reference evidence="16 17" key="1">
    <citation type="submission" date="2011-05" db="EMBL/GenBank/DDBJ databases">
        <title>Complete sequence of chromosome of Frankia symbiont of Datisca glomerata.</title>
        <authorList>
            <consortium name="US DOE Joint Genome Institute"/>
            <person name="Lucas S."/>
            <person name="Han J."/>
            <person name="Lapidus A."/>
            <person name="Cheng J.-F."/>
            <person name="Goodwin L."/>
            <person name="Pitluck S."/>
            <person name="Peters L."/>
            <person name="Mikhailova N."/>
            <person name="Chertkov O."/>
            <person name="Teshima H."/>
            <person name="Han C."/>
            <person name="Tapia R."/>
            <person name="Land M."/>
            <person name="Hauser L."/>
            <person name="Kyrpides N."/>
            <person name="Ivanova N."/>
            <person name="Pagani I."/>
            <person name="Berry A."/>
            <person name="Pawlowski K."/>
            <person name="Persson T."/>
            <person name="Vanden Heuvel B."/>
            <person name="Benson D."/>
            <person name="Woyke T."/>
        </authorList>
    </citation>
    <scope>NUCLEOTIDE SEQUENCE [LARGE SCALE GENOMIC DNA]</scope>
    <source>
        <strain evidence="17">4085684</strain>
    </source>
</reference>
<evidence type="ECO:0000256" key="13">
    <source>
        <dbReference type="PIRSR" id="PIRSR605959-3"/>
    </source>
</evidence>
<dbReference type="Pfam" id="PF01557">
    <property type="entry name" value="FAA_hydrolase"/>
    <property type="match status" value="1"/>
</dbReference>
<feature type="binding site" evidence="12">
    <location>
        <position position="151"/>
    </location>
    <ligand>
        <name>substrate</name>
    </ligand>
</feature>
<feature type="binding site" evidence="12">
    <location>
        <position position="137"/>
    </location>
    <ligand>
        <name>substrate</name>
    </ligand>
</feature>
<dbReference type="eggNOG" id="COG0179">
    <property type="taxonomic scope" value="Bacteria"/>
</dbReference>
<dbReference type="PANTHER" id="PTHR43069">
    <property type="entry name" value="FUMARYLACETOACETASE"/>
    <property type="match status" value="1"/>
</dbReference>
<keyword evidence="5 13" id="KW-0479">Metal-binding</keyword>
<sequence>MTPDTRPPAGPLDAAASRASWVEVEHDHPFGIRTLPYGSFTTPDAPGARVGVAIGEHILDLTAAAGALLPEHAGLFTAGSLDRLLAAGPTVWSQVRSRVMRWLADERYRRAVEPLLVPAATATPRLPFTVADYVDFYASEHHATNLGRILRPDGDPLTPNWKHLPIGYHGRSGTMVVSGTPVVRPRGQLRAPGSEITFAPTARLDIEAEVGFVVGTPSRPGRPVPLAETERHVFGVCLVNDWSARDIQAWEYVPLGPFLGKSFATSVSAWIVPLDALRHARVPAPPRDPRPLPYLDDTGAPPGGFDIELEISLNRHLLSRPPFAGMYWTVAQQLAHLTVNGASLRTGDLLASGTVSGPTRAQCGSLIELTWNGTQPLTLPDGSTRDFLEDGDEVVITGTAPGPDATVIGLGEVRARILPSAP</sequence>
<feature type="binding site" evidence="13">
    <location>
        <position position="209"/>
    </location>
    <ligand>
        <name>Ca(2+)</name>
        <dbReference type="ChEBI" id="CHEBI:29108"/>
    </ligand>
</feature>
<dbReference type="HOGENOM" id="CLU_026207_2_0_11"/>
<evidence type="ECO:0000259" key="14">
    <source>
        <dbReference type="Pfam" id="PF01557"/>
    </source>
</evidence>
<dbReference type="SUPFAM" id="SSF56529">
    <property type="entry name" value="FAH"/>
    <property type="match status" value="1"/>
</dbReference>
<keyword evidence="9" id="KW-0828">Tyrosine catabolism</keyword>
<dbReference type="UniPathway" id="UPA00139">
    <property type="reaction ID" value="UER00341"/>
</dbReference>
<feature type="binding site" evidence="12">
    <location>
        <position position="354"/>
    </location>
    <ligand>
        <name>substrate</name>
    </ligand>
</feature>
<dbReference type="InterPro" id="IPR011234">
    <property type="entry name" value="Fumarylacetoacetase-like_C"/>
</dbReference>
<evidence type="ECO:0000256" key="4">
    <source>
        <dbReference type="ARBA" id="ARBA00012094"/>
    </source>
</evidence>
<organism evidence="16 17">
    <name type="scientific">Candidatus Protofrankia datiscae</name>
    <dbReference type="NCBI Taxonomy" id="2716812"/>
    <lineage>
        <taxon>Bacteria</taxon>
        <taxon>Bacillati</taxon>
        <taxon>Actinomycetota</taxon>
        <taxon>Actinomycetes</taxon>
        <taxon>Frankiales</taxon>
        <taxon>Frankiaceae</taxon>
        <taxon>Protofrankia</taxon>
    </lineage>
</organism>
<comment type="pathway">
    <text evidence="3">Amino-acid degradation; L-phenylalanine degradation; acetoacetate and fumarate from L-phenylalanine: step 6/6.</text>
</comment>
<feature type="active site" description="Proton acceptor" evidence="11">
    <location>
        <position position="142"/>
    </location>
</feature>
<dbReference type="InterPro" id="IPR036462">
    <property type="entry name" value="Fumarylacetoacetase_N_sf"/>
</dbReference>
<evidence type="ECO:0000256" key="1">
    <source>
        <dbReference type="ARBA" id="ARBA00001913"/>
    </source>
</evidence>
<dbReference type="SUPFAM" id="SSF63433">
    <property type="entry name" value="Fumarylacetoacetate hydrolase, FAH, N-terminal domain"/>
    <property type="match status" value="1"/>
</dbReference>
<name>F8AWJ3_9ACTN</name>
<protein>
    <recommendedName>
        <fullName evidence="4">fumarylacetoacetase</fullName>
        <ecNumber evidence="4">3.7.1.2</ecNumber>
    </recommendedName>
</protein>
<evidence type="ECO:0000313" key="17">
    <source>
        <dbReference type="Proteomes" id="UP000001549"/>
    </source>
</evidence>
<feature type="domain" description="Fumarylacetoacetase N-terminal" evidence="15">
    <location>
        <begin position="35"/>
        <end position="127"/>
    </location>
</feature>
<feature type="domain" description="Fumarylacetoacetase-like C-terminal" evidence="14">
    <location>
        <begin position="134"/>
        <end position="417"/>
    </location>
</feature>
<gene>
    <name evidence="16" type="ordered locus">FsymDg_1892</name>
</gene>
<dbReference type="EMBL" id="CP002801">
    <property type="protein sequence ID" value="AEH09330.1"/>
    <property type="molecule type" value="Genomic_DNA"/>
</dbReference>
<evidence type="ECO:0000256" key="10">
    <source>
        <dbReference type="ARBA" id="ARBA00023232"/>
    </source>
</evidence>
<evidence type="ECO:0000256" key="9">
    <source>
        <dbReference type="ARBA" id="ARBA00022878"/>
    </source>
</evidence>
<keyword evidence="7 13" id="KW-0106">Calcium</keyword>
<feature type="binding site" evidence="13">
    <location>
        <position position="135"/>
    </location>
    <ligand>
        <name>Ca(2+)</name>
        <dbReference type="ChEBI" id="CHEBI:29108"/>
    </ligand>
</feature>
<evidence type="ECO:0000256" key="7">
    <source>
        <dbReference type="ARBA" id="ARBA00022837"/>
    </source>
</evidence>
<dbReference type="KEGG" id="fsy:FsymDg_1892"/>
<dbReference type="GO" id="GO:0004334">
    <property type="term" value="F:fumarylacetoacetase activity"/>
    <property type="evidence" value="ECO:0007669"/>
    <property type="project" value="UniProtKB-EC"/>
</dbReference>
<keyword evidence="17" id="KW-1185">Reference proteome</keyword>
<dbReference type="GO" id="GO:0046872">
    <property type="term" value="F:metal ion binding"/>
    <property type="evidence" value="ECO:0007669"/>
    <property type="project" value="UniProtKB-KW"/>
</dbReference>
<proteinExistence type="predicted"/>
<accession>F8AWJ3</accession>
<evidence type="ECO:0000256" key="12">
    <source>
        <dbReference type="PIRSR" id="PIRSR605959-2"/>
    </source>
</evidence>
<dbReference type="Gene3D" id="3.90.850.10">
    <property type="entry name" value="Fumarylacetoacetase-like, C-terminal domain"/>
    <property type="match status" value="1"/>
</dbReference>
<evidence type="ECO:0000256" key="8">
    <source>
        <dbReference type="ARBA" id="ARBA00022842"/>
    </source>
</evidence>
<feature type="binding site" evidence="13">
    <location>
        <position position="207"/>
    </location>
    <ligand>
        <name>Ca(2+)</name>
        <dbReference type="ChEBI" id="CHEBI:29108"/>
    </ligand>
</feature>
<evidence type="ECO:0000313" key="16">
    <source>
        <dbReference type="EMBL" id="AEH09330.1"/>
    </source>
</evidence>
<dbReference type="InterPro" id="IPR005959">
    <property type="entry name" value="Fumarylacetoacetase"/>
</dbReference>
<dbReference type="Proteomes" id="UP000001549">
    <property type="component" value="Chromosome"/>
</dbReference>